<sequence>MTTFLLFFLCFFSSAQSFVVPHRVWLANTSQSDEFSHFVLHWIEKTDLAPVASAPLVIDADLDGSLDLFFATADGSLHGILQFMKCSVYDKRCNEIQHNWPVVLHGESFVSSPVPVRVDYAPVIIMFTSHRGGLWGFDCWGNIKVRFQLPDMWLDEEVTKRGLPVTDRRTLTEHLRWASTDRTADMDVKGIYRLQPTIYATPLAPVGTAHQRNLNTKESDVLILAVNFISSPDIRSLEGGIVVSGLVGISRRMLTADEISSTESLRRERAIHWVPLELDWLNASQPPYLFASPVIVADLPNFDHVTGKHRDQTRVTFSVLVPSFSGRLHRIPLPLANDELDSVRGFSWTTAQSPFTQECIPLDCQPTQTEIGRAYSPSQAGVAKLCCLLLDASSRLRLVDVSRTEPLPSAGNGLPQDVFKQSVVWDYRPAVHSNETWGQVGQVSLAPGCEFKFQSNCSLWAVYPTPDGFVHAVDIPTGSIPLGYPVKLSDVTEMSVGSPPHGFSHGSGQLYVGSDSMFWMVFSDARGWLYHLRLFSPMVKISSVCPDGSLSCFQHEGMQNPSKIWHSPALFALDSSDVDCAGSRRIGLLQLGSKGVSFLTSDLSDCYLSSPKKRRLLDIRPPAHQFLHVSLFDASFAGTDGKPASRLAFSAEPSALSFRIQHCPRSARSLLSSPFEDEGNLSLQSPYLVRLLNPLGIPISDWSPTTLLPASKSFLANLTDCHGNAYLTHPLGGLYSGQVHLLIVNAATGRILTGPPSLASHSDIGASANLLLNSLWLQLVPLMVYLPGVYLFVGLAFVHGLAVSDPPLFSLPFISTYRRVKRPAQTA</sequence>
<evidence type="ECO:0000256" key="2">
    <source>
        <dbReference type="SAM" id="SignalP"/>
    </source>
</evidence>
<evidence type="ECO:0000313" key="4">
    <source>
        <dbReference type="Proteomes" id="UP001497525"/>
    </source>
</evidence>
<comment type="caution">
    <text evidence="3">The sequence shown here is derived from an EMBL/GenBank/DDBJ whole genome shotgun (WGS) entry which is preliminary data.</text>
</comment>
<keyword evidence="1" id="KW-0472">Membrane</keyword>
<keyword evidence="1" id="KW-1133">Transmembrane helix</keyword>
<proteinExistence type="predicted"/>
<organism evidence="3 4">
    <name type="scientific">Calicophoron daubneyi</name>
    <name type="common">Rumen fluke</name>
    <name type="synonym">Paramphistomum daubneyi</name>
    <dbReference type="NCBI Taxonomy" id="300641"/>
    <lineage>
        <taxon>Eukaryota</taxon>
        <taxon>Metazoa</taxon>
        <taxon>Spiralia</taxon>
        <taxon>Lophotrochozoa</taxon>
        <taxon>Platyhelminthes</taxon>
        <taxon>Trematoda</taxon>
        <taxon>Digenea</taxon>
        <taxon>Plagiorchiida</taxon>
        <taxon>Pronocephalata</taxon>
        <taxon>Paramphistomoidea</taxon>
        <taxon>Paramphistomidae</taxon>
        <taxon>Calicophoron</taxon>
    </lineage>
</organism>
<dbReference type="AlphaFoldDB" id="A0AAV2TXY2"/>
<accession>A0AAV2TXY2</accession>
<gene>
    <name evidence="3" type="ORF">CDAUBV1_LOCUS17315</name>
</gene>
<keyword evidence="1" id="KW-0812">Transmembrane</keyword>
<dbReference type="Proteomes" id="UP001497525">
    <property type="component" value="Unassembled WGS sequence"/>
</dbReference>
<reference evidence="3" key="1">
    <citation type="submission" date="2024-06" db="EMBL/GenBank/DDBJ databases">
        <authorList>
            <person name="Liu X."/>
            <person name="Lenzi L."/>
            <person name="Haldenby T S."/>
            <person name="Uol C."/>
        </authorList>
    </citation>
    <scope>NUCLEOTIDE SEQUENCE</scope>
</reference>
<feature type="transmembrane region" description="Helical" evidence="1">
    <location>
        <begin position="775"/>
        <end position="798"/>
    </location>
</feature>
<keyword evidence="2" id="KW-0732">Signal</keyword>
<feature type="signal peptide" evidence="2">
    <location>
        <begin position="1"/>
        <end position="17"/>
    </location>
</feature>
<evidence type="ECO:0000256" key="1">
    <source>
        <dbReference type="SAM" id="Phobius"/>
    </source>
</evidence>
<evidence type="ECO:0000313" key="3">
    <source>
        <dbReference type="EMBL" id="CAL5142030.1"/>
    </source>
</evidence>
<protein>
    <submittedName>
        <fullName evidence="3">Uncharacterized protein</fullName>
    </submittedName>
</protein>
<feature type="chain" id="PRO_5043954565" evidence="2">
    <location>
        <begin position="18"/>
        <end position="827"/>
    </location>
</feature>
<name>A0AAV2TXY2_CALDB</name>
<dbReference type="EMBL" id="CAXLJL010000934">
    <property type="protein sequence ID" value="CAL5142030.1"/>
    <property type="molecule type" value="Genomic_DNA"/>
</dbReference>